<protein>
    <recommendedName>
        <fullName evidence="3">Zn(2)-C6 fungal-type domain-containing protein</fullName>
    </recommendedName>
</protein>
<dbReference type="Pfam" id="PF00172">
    <property type="entry name" value="Zn_clus"/>
    <property type="match status" value="1"/>
</dbReference>
<evidence type="ECO:0000256" key="1">
    <source>
        <dbReference type="ARBA" id="ARBA00023242"/>
    </source>
</evidence>
<dbReference type="SMART" id="SM00066">
    <property type="entry name" value="GAL4"/>
    <property type="match status" value="1"/>
</dbReference>
<dbReference type="Gene3D" id="4.10.240.10">
    <property type="entry name" value="Zn(2)-C6 fungal-type DNA-binding domain"/>
    <property type="match status" value="1"/>
</dbReference>
<dbReference type="InterPro" id="IPR001138">
    <property type="entry name" value="Zn2Cys6_DnaBD"/>
</dbReference>
<dbReference type="PROSITE" id="PS50048">
    <property type="entry name" value="ZN2_CY6_FUNGAL_2"/>
    <property type="match status" value="1"/>
</dbReference>
<dbReference type="AlphaFoldDB" id="A0A9P9AWR7"/>
<comment type="caution">
    <text evidence="4">The sequence shown here is derived from an EMBL/GenBank/DDBJ whole genome shotgun (WGS) entry which is preliminary data.</text>
</comment>
<evidence type="ECO:0000259" key="3">
    <source>
        <dbReference type="PROSITE" id="PS50048"/>
    </source>
</evidence>
<accession>A0A9P9AWR7</accession>
<dbReference type="PRINTS" id="PR00755">
    <property type="entry name" value="AFLATOXINBRP"/>
</dbReference>
<dbReference type="Proteomes" id="UP000777438">
    <property type="component" value="Unassembled WGS sequence"/>
</dbReference>
<evidence type="ECO:0000313" key="5">
    <source>
        <dbReference type="Proteomes" id="UP000777438"/>
    </source>
</evidence>
<evidence type="ECO:0000313" key="4">
    <source>
        <dbReference type="EMBL" id="KAH6896529.1"/>
    </source>
</evidence>
<dbReference type="OrthoDB" id="4937900at2759"/>
<dbReference type="InterPro" id="IPR036864">
    <property type="entry name" value="Zn2-C6_fun-type_DNA-bd_sf"/>
</dbReference>
<dbReference type="SUPFAM" id="SSF57701">
    <property type="entry name" value="Zn2/Cys6 DNA-binding domain"/>
    <property type="match status" value="1"/>
</dbReference>
<dbReference type="InterPro" id="IPR053157">
    <property type="entry name" value="Sterol_Uptake_Regulator"/>
</dbReference>
<keyword evidence="1" id="KW-0539">Nucleus</keyword>
<dbReference type="PANTHER" id="PTHR47784">
    <property type="entry name" value="STEROL UPTAKE CONTROL PROTEIN 2"/>
    <property type="match status" value="1"/>
</dbReference>
<sequence length="398" mass="44489">MTPQPSTSSKPRRSHRKSRNGCLECKKRHIRCDEGRPECSHCVRAERACSYLKPRQVLRPGVSDMDEAASQASPSAVSIENEVQHTGPTFSIIHMTLLHHAGCHMSEFMGIQGQSHPMIAIAIDNATVAPYLLDQLLALSALHLSAIDTAKSSLYHYQATELQTRALGLYNQLKAGISDANCIPTFLFASLLGIHVLRETLSSHRDGLAVFLDDFVRYAHLHRGVRAITAESWTVILESSLKPLLFVKDVSEKVDKNEPGTETNDLNAVLESMQPRSPYIGACQEALRYVQWVLDICKLEPTRLDMGVHSPLAWPVVVPEEYFDALEQHRPEALVVFAFYAATLHRCENFWVFQDAGSSLVRMVVEYLGDSWRANLEWPLVTIGESWDKLDPSGSTSR</sequence>
<gene>
    <name evidence="4" type="ORF">B0T10DRAFT_525989</name>
</gene>
<dbReference type="GO" id="GO:0001228">
    <property type="term" value="F:DNA-binding transcription activator activity, RNA polymerase II-specific"/>
    <property type="evidence" value="ECO:0007669"/>
    <property type="project" value="TreeGrafter"/>
</dbReference>
<dbReference type="PROSITE" id="PS00463">
    <property type="entry name" value="ZN2_CY6_FUNGAL_1"/>
    <property type="match status" value="1"/>
</dbReference>
<organism evidence="4 5">
    <name type="scientific">Thelonectria olida</name>
    <dbReference type="NCBI Taxonomy" id="1576542"/>
    <lineage>
        <taxon>Eukaryota</taxon>
        <taxon>Fungi</taxon>
        <taxon>Dikarya</taxon>
        <taxon>Ascomycota</taxon>
        <taxon>Pezizomycotina</taxon>
        <taxon>Sordariomycetes</taxon>
        <taxon>Hypocreomycetidae</taxon>
        <taxon>Hypocreales</taxon>
        <taxon>Nectriaceae</taxon>
        <taxon>Thelonectria</taxon>
    </lineage>
</organism>
<reference evidence="4 5" key="1">
    <citation type="journal article" date="2021" name="Nat. Commun.">
        <title>Genetic determinants of endophytism in the Arabidopsis root mycobiome.</title>
        <authorList>
            <person name="Mesny F."/>
            <person name="Miyauchi S."/>
            <person name="Thiergart T."/>
            <person name="Pickel B."/>
            <person name="Atanasova L."/>
            <person name="Karlsson M."/>
            <person name="Huettel B."/>
            <person name="Barry K.W."/>
            <person name="Haridas S."/>
            <person name="Chen C."/>
            <person name="Bauer D."/>
            <person name="Andreopoulos W."/>
            <person name="Pangilinan J."/>
            <person name="LaButti K."/>
            <person name="Riley R."/>
            <person name="Lipzen A."/>
            <person name="Clum A."/>
            <person name="Drula E."/>
            <person name="Henrissat B."/>
            <person name="Kohler A."/>
            <person name="Grigoriev I.V."/>
            <person name="Martin F.M."/>
            <person name="Hacquard S."/>
        </authorList>
    </citation>
    <scope>NUCLEOTIDE SEQUENCE [LARGE SCALE GENOMIC DNA]</scope>
    <source>
        <strain evidence="4 5">MPI-CAGE-CH-0241</strain>
    </source>
</reference>
<feature type="domain" description="Zn(2)-C6 fungal-type" evidence="3">
    <location>
        <begin position="21"/>
        <end position="51"/>
    </location>
</feature>
<proteinExistence type="predicted"/>
<evidence type="ECO:0000256" key="2">
    <source>
        <dbReference type="SAM" id="MobiDB-lite"/>
    </source>
</evidence>
<keyword evidence="5" id="KW-1185">Reference proteome</keyword>
<dbReference type="EMBL" id="JAGPYM010000003">
    <property type="protein sequence ID" value="KAH6896529.1"/>
    <property type="molecule type" value="Genomic_DNA"/>
</dbReference>
<name>A0A9P9AWR7_9HYPO</name>
<dbReference type="PANTHER" id="PTHR47784:SF4">
    <property type="entry name" value="ZN(II)2CYS6 TRANSCRIPTION FACTOR (EUROFUNG)"/>
    <property type="match status" value="1"/>
</dbReference>
<feature type="region of interest" description="Disordered" evidence="2">
    <location>
        <begin position="1"/>
        <end position="20"/>
    </location>
</feature>
<feature type="compositionally biased region" description="Basic residues" evidence="2">
    <location>
        <begin position="10"/>
        <end position="19"/>
    </location>
</feature>
<dbReference type="GO" id="GO:0008270">
    <property type="term" value="F:zinc ion binding"/>
    <property type="evidence" value="ECO:0007669"/>
    <property type="project" value="InterPro"/>
</dbReference>
<dbReference type="CDD" id="cd00067">
    <property type="entry name" value="GAL4"/>
    <property type="match status" value="1"/>
</dbReference>